<dbReference type="InterPro" id="IPR036890">
    <property type="entry name" value="HATPase_C_sf"/>
</dbReference>
<gene>
    <name evidence="14" type="ORF">GCM10011487_67600</name>
</gene>
<keyword evidence="15" id="KW-1185">Reference proteome</keyword>
<dbReference type="InterPro" id="IPR013655">
    <property type="entry name" value="PAS_fold_3"/>
</dbReference>
<dbReference type="SMART" id="SM00387">
    <property type="entry name" value="HATPase_c"/>
    <property type="match status" value="1"/>
</dbReference>
<evidence type="ECO:0000256" key="7">
    <source>
        <dbReference type="ARBA" id="ARBA00022840"/>
    </source>
</evidence>
<evidence type="ECO:0000256" key="2">
    <source>
        <dbReference type="ARBA" id="ARBA00012438"/>
    </source>
</evidence>
<accession>A0A829YNE2</accession>
<dbReference type="InterPro" id="IPR036097">
    <property type="entry name" value="HisK_dim/P_sf"/>
</dbReference>
<feature type="modified residue" description="4-aspartylphosphate" evidence="9">
    <location>
        <position position="566"/>
    </location>
</feature>
<dbReference type="CDD" id="cd00082">
    <property type="entry name" value="HisKA"/>
    <property type="match status" value="1"/>
</dbReference>
<dbReference type="Gene3D" id="3.30.565.10">
    <property type="entry name" value="Histidine kinase-like ATPase, C-terminal domain"/>
    <property type="match status" value="1"/>
</dbReference>
<dbReference type="Proteomes" id="UP000445000">
    <property type="component" value="Unassembled WGS sequence"/>
</dbReference>
<dbReference type="PANTHER" id="PTHR43065:SF46">
    <property type="entry name" value="C4-DICARBOXYLATE TRANSPORT SENSOR PROTEIN DCTB"/>
    <property type="match status" value="1"/>
</dbReference>
<keyword evidence="3 9" id="KW-0597">Phosphoprotein</keyword>
<dbReference type="Gene3D" id="3.40.50.2300">
    <property type="match status" value="1"/>
</dbReference>
<evidence type="ECO:0000313" key="15">
    <source>
        <dbReference type="Proteomes" id="UP000445000"/>
    </source>
</evidence>
<dbReference type="InterPro" id="IPR011006">
    <property type="entry name" value="CheY-like_superfamily"/>
</dbReference>
<feature type="domain" description="PAS" evidence="12">
    <location>
        <begin position="114"/>
        <end position="185"/>
    </location>
</feature>
<dbReference type="Gene3D" id="2.10.70.100">
    <property type="match status" value="1"/>
</dbReference>
<dbReference type="PROSITE" id="PS50110">
    <property type="entry name" value="RESPONSE_REGULATORY"/>
    <property type="match status" value="1"/>
</dbReference>
<evidence type="ECO:0000259" key="13">
    <source>
        <dbReference type="PROSITE" id="PS50113"/>
    </source>
</evidence>
<evidence type="ECO:0000313" key="14">
    <source>
        <dbReference type="EMBL" id="GFE84760.1"/>
    </source>
</evidence>
<dbReference type="InterPro" id="IPR003661">
    <property type="entry name" value="HisK_dim/P_dom"/>
</dbReference>
<dbReference type="InterPro" id="IPR001789">
    <property type="entry name" value="Sig_transdc_resp-reg_receiver"/>
</dbReference>
<reference evidence="15" key="1">
    <citation type="submission" date="2020-01" db="EMBL/GenBank/DDBJ databases">
        <title>'Steroidobacter agaridevorans' sp. nov., agar-degrading bacteria isolated from rhizosphere soils.</title>
        <authorList>
            <person name="Ikenaga M."/>
            <person name="Kataoka M."/>
            <person name="Murouchi A."/>
            <person name="Katsuragi S."/>
            <person name="Sakai M."/>
        </authorList>
    </citation>
    <scope>NUCLEOTIDE SEQUENCE [LARGE SCALE GENOMIC DNA]</scope>
    <source>
        <strain evidence="15">YU21-B</strain>
    </source>
</reference>
<dbReference type="Gene3D" id="1.10.287.130">
    <property type="match status" value="1"/>
</dbReference>
<dbReference type="AlphaFoldDB" id="A0A829YNE2"/>
<dbReference type="InterPro" id="IPR000700">
    <property type="entry name" value="PAS-assoc_C"/>
</dbReference>
<dbReference type="InterPro" id="IPR035965">
    <property type="entry name" value="PAS-like_dom_sf"/>
</dbReference>
<dbReference type="PROSITE" id="PS50112">
    <property type="entry name" value="PAS"/>
    <property type="match status" value="1"/>
</dbReference>
<dbReference type="Pfam" id="PF08447">
    <property type="entry name" value="PAS_3"/>
    <property type="match status" value="1"/>
</dbReference>
<comment type="caution">
    <text evidence="14">The sequence shown here is derived from an EMBL/GenBank/DDBJ whole genome shotgun (WGS) entry which is preliminary data.</text>
</comment>
<dbReference type="PANTHER" id="PTHR43065">
    <property type="entry name" value="SENSOR HISTIDINE KINASE"/>
    <property type="match status" value="1"/>
</dbReference>
<dbReference type="EMBL" id="BLJN01000010">
    <property type="protein sequence ID" value="GFE84760.1"/>
    <property type="molecule type" value="Genomic_DNA"/>
</dbReference>
<evidence type="ECO:0000256" key="4">
    <source>
        <dbReference type="ARBA" id="ARBA00022679"/>
    </source>
</evidence>
<dbReference type="InterPro" id="IPR000014">
    <property type="entry name" value="PAS"/>
</dbReference>
<dbReference type="PROSITE" id="PS50113">
    <property type="entry name" value="PAC"/>
    <property type="match status" value="1"/>
</dbReference>
<dbReference type="SMART" id="SM00091">
    <property type="entry name" value="PAS"/>
    <property type="match status" value="2"/>
</dbReference>
<comment type="catalytic activity">
    <reaction evidence="1">
        <text>ATP + protein L-histidine = ADP + protein N-phospho-L-histidine.</text>
        <dbReference type="EC" id="2.7.13.3"/>
    </reaction>
</comment>
<feature type="domain" description="Response regulatory" evidence="11">
    <location>
        <begin position="515"/>
        <end position="631"/>
    </location>
</feature>
<dbReference type="GO" id="GO:0005524">
    <property type="term" value="F:ATP binding"/>
    <property type="evidence" value="ECO:0007669"/>
    <property type="project" value="UniProtKB-KW"/>
</dbReference>
<keyword evidence="4" id="KW-0808">Transferase</keyword>
<evidence type="ECO:0000259" key="11">
    <source>
        <dbReference type="PROSITE" id="PS50110"/>
    </source>
</evidence>
<dbReference type="SMART" id="SM00448">
    <property type="entry name" value="REC"/>
    <property type="match status" value="1"/>
</dbReference>
<evidence type="ECO:0000259" key="12">
    <source>
        <dbReference type="PROSITE" id="PS50112"/>
    </source>
</evidence>
<evidence type="ECO:0000256" key="5">
    <source>
        <dbReference type="ARBA" id="ARBA00022741"/>
    </source>
</evidence>
<dbReference type="InterPro" id="IPR004358">
    <property type="entry name" value="Sig_transdc_His_kin-like_C"/>
</dbReference>
<keyword evidence="5" id="KW-0547">Nucleotide-binding</keyword>
<evidence type="ECO:0000259" key="10">
    <source>
        <dbReference type="PROSITE" id="PS50109"/>
    </source>
</evidence>
<evidence type="ECO:0000256" key="9">
    <source>
        <dbReference type="PROSITE-ProRule" id="PRU00169"/>
    </source>
</evidence>
<dbReference type="SMART" id="SM00388">
    <property type="entry name" value="HisKA"/>
    <property type="match status" value="1"/>
</dbReference>
<feature type="domain" description="PAC" evidence="13">
    <location>
        <begin position="189"/>
        <end position="241"/>
    </location>
</feature>
<dbReference type="SUPFAM" id="SSF47384">
    <property type="entry name" value="Homodimeric domain of signal transducing histidine kinase"/>
    <property type="match status" value="1"/>
</dbReference>
<sequence length="644" mass="70674">MRLALARWPAPAALIDENGHIDAGNRAFARLFGCEQADLCQRAIDELIPAFRPLDRDDTPGVRRRATGHRLDGSTFPLRFIRLPVDASDRRCTLVSVRPRAGRGQVVPIRNCHNDARLRAAVKAGRIGTWIWDLRKRTAWWDSAMYQLWEMPPDGILPIATATALLHPEDREWVGRSMDRYVNSGAGEIALEFRLLRPDGSTQWVSISGEIQRNAQGEPTQMIGATMDVTARKNAEHALHHAQKIEALGTLAGGIAHDFNNILLAIAGNTRLAEQELAPDHPIRNMLTQIAKASARATDLVNRILTFSRQGDCRREILPLQPAVEDAIKLLRATVPAMVEISCNFAKNLPPVRADATQIHQVIINLVTNSAHAIGEGARGSIVVTLDEVHVTQDHAVTPQLKPGQYVRLCVTDTGRGMDQATLDRMFDPFFTTKPAGRGTGLGLSVVDGIMRSHEGAVFATSRPGHGTTLRLYFPVADLTPLAEDSLARDIAPPAAQSPRPRELAPSEVEGRGRRVMYIDDEDSLVYLMTRVLQKSGYRVTGFTDAQQALQALQERPAEFDVVVTDLSMPGMSGFHVAQAIREIRADLPVVVTSGYVRAEDRKTAKEVGVRDLVPKPDTVEELAGVLAKVFENRRGSGRKPAPG</sequence>
<organism evidence="14 15">
    <name type="scientific">Steroidobacter agaridevorans</name>
    <dbReference type="NCBI Taxonomy" id="2695856"/>
    <lineage>
        <taxon>Bacteria</taxon>
        <taxon>Pseudomonadati</taxon>
        <taxon>Pseudomonadota</taxon>
        <taxon>Gammaproteobacteria</taxon>
        <taxon>Steroidobacterales</taxon>
        <taxon>Steroidobacteraceae</taxon>
        <taxon>Steroidobacter</taxon>
    </lineage>
</organism>
<evidence type="ECO:0000256" key="8">
    <source>
        <dbReference type="ARBA" id="ARBA00023012"/>
    </source>
</evidence>
<dbReference type="PRINTS" id="PR00344">
    <property type="entry name" value="BCTRLSENSOR"/>
</dbReference>
<dbReference type="SUPFAM" id="SSF52172">
    <property type="entry name" value="CheY-like"/>
    <property type="match status" value="1"/>
</dbReference>
<dbReference type="NCBIfam" id="TIGR00229">
    <property type="entry name" value="sensory_box"/>
    <property type="match status" value="1"/>
</dbReference>
<dbReference type="SMART" id="SM00086">
    <property type="entry name" value="PAC"/>
    <property type="match status" value="1"/>
</dbReference>
<dbReference type="InterPro" id="IPR003594">
    <property type="entry name" value="HATPase_dom"/>
</dbReference>
<dbReference type="Pfam" id="PF00072">
    <property type="entry name" value="Response_reg"/>
    <property type="match status" value="1"/>
</dbReference>
<dbReference type="InterPro" id="IPR001610">
    <property type="entry name" value="PAC"/>
</dbReference>
<protein>
    <recommendedName>
        <fullName evidence="2">histidine kinase</fullName>
        <ecNumber evidence="2">2.7.13.3</ecNumber>
    </recommendedName>
</protein>
<dbReference type="Pfam" id="PF02518">
    <property type="entry name" value="HATPase_c"/>
    <property type="match status" value="1"/>
</dbReference>
<keyword evidence="8" id="KW-0902">Two-component regulatory system</keyword>
<dbReference type="Pfam" id="PF00512">
    <property type="entry name" value="HisKA"/>
    <property type="match status" value="1"/>
</dbReference>
<dbReference type="SUPFAM" id="SSF55874">
    <property type="entry name" value="ATPase domain of HSP90 chaperone/DNA topoisomerase II/histidine kinase"/>
    <property type="match status" value="1"/>
</dbReference>
<dbReference type="Pfam" id="PF13426">
    <property type="entry name" value="PAS_9"/>
    <property type="match status" value="1"/>
</dbReference>
<dbReference type="PROSITE" id="PS50109">
    <property type="entry name" value="HIS_KIN"/>
    <property type="match status" value="1"/>
</dbReference>
<evidence type="ECO:0000256" key="6">
    <source>
        <dbReference type="ARBA" id="ARBA00022777"/>
    </source>
</evidence>
<feature type="domain" description="Histidine kinase" evidence="10">
    <location>
        <begin position="254"/>
        <end position="478"/>
    </location>
</feature>
<evidence type="ECO:0000256" key="3">
    <source>
        <dbReference type="ARBA" id="ARBA00022553"/>
    </source>
</evidence>
<dbReference type="CDD" id="cd00156">
    <property type="entry name" value="REC"/>
    <property type="match status" value="1"/>
</dbReference>
<dbReference type="CDD" id="cd00130">
    <property type="entry name" value="PAS"/>
    <property type="match status" value="2"/>
</dbReference>
<dbReference type="EC" id="2.7.13.3" evidence="2"/>
<name>A0A829YNE2_9GAMM</name>
<proteinExistence type="predicted"/>
<dbReference type="Gene3D" id="3.30.450.20">
    <property type="entry name" value="PAS domain"/>
    <property type="match status" value="2"/>
</dbReference>
<evidence type="ECO:0000256" key="1">
    <source>
        <dbReference type="ARBA" id="ARBA00000085"/>
    </source>
</evidence>
<dbReference type="SUPFAM" id="SSF55785">
    <property type="entry name" value="PYP-like sensor domain (PAS domain)"/>
    <property type="match status" value="2"/>
</dbReference>
<dbReference type="InterPro" id="IPR005467">
    <property type="entry name" value="His_kinase_dom"/>
</dbReference>
<dbReference type="GO" id="GO:0000155">
    <property type="term" value="F:phosphorelay sensor kinase activity"/>
    <property type="evidence" value="ECO:0007669"/>
    <property type="project" value="InterPro"/>
</dbReference>
<keyword evidence="7" id="KW-0067">ATP-binding</keyword>
<keyword evidence="6" id="KW-0418">Kinase</keyword>